<dbReference type="OrthoDB" id="751010at2759"/>
<dbReference type="EMBL" id="JABWDY010002499">
    <property type="protein sequence ID" value="KAF5206605.1"/>
    <property type="molecule type" value="Genomic_DNA"/>
</dbReference>
<proteinExistence type="predicted"/>
<evidence type="ECO:0008006" key="4">
    <source>
        <dbReference type="Google" id="ProtNLM"/>
    </source>
</evidence>
<protein>
    <recommendedName>
        <fullName evidence="4">Avr9/Cf-9 rapidly elicited protein</fullName>
    </recommendedName>
</protein>
<reference evidence="2 3" key="1">
    <citation type="submission" date="2020-06" db="EMBL/GenBank/DDBJ databases">
        <title>Transcriptomic and genomic resources for Thalictrum thalictroides and T. hernandezii: Facilitating candidate gene discovery in an emerging model plant lineage.</title>
        <authorList>
            <person name="Arias T."/>
            <person name="Riano-Pachon D.M."/>
            <person name="Di Stilio V.S."/>
        </authorList>
    </citation>
    <scope>NUCLEOTIDE SEQUENCE [LARGE SCALE GENOMIC DNA]</scope>
    <source>
        <strain evidence="3">cv. WT478/WT964</strain>
        <tissue evidence="2">Leaves</tissue>
    </source>
</reference>
<organism evidence="2 3">
    <name type="scientific">Thalictrum thalictroides</name>
    <name type="common">Rue-anemone</name>
    <name type="synonym">Anemone thalictroides</name>
    <dbReference type="NCBI Taxonomy" id="46969"/>
    <lineage>
        <taxon>Eukaryota</taxon>
        <taxon>Viridiplantae</taxon>
        <taxon>Streptophyta</taxon>
        <taxon>Embryophyta</taxon>
        <taxon>Tracheophyta</taxon>
        <taxon>Spermatophyta</taxon>
        <taxon>Magnoliopsida</taxon>
        <taxon>Ranunculales</taxon>
        <taxon>Ranunculaceae</taxon>
        <taxon>Thalictroideae</taxon>
        <taxon>Thalictrum</taxon>
    </lineage>
</organism>
<comment type="caution">
    <text evidence="2">The sequence shown here is derived from an EMBL/GenBank/DDBJ whole genome shotgun (WGS) entry which is preliminary data.</text>
</comment>
<feature type="region of interest" description="Disordered" evidence="1">
    <location>
        <begin position="38"/>
        <end position="79"/>
    </location>
</feature>
<evidence type="ECO:0000313" key="2">
    <source>
        <dbReference type="EMBL" id="KAF5206605.1"/>
    </source>
</evidence>
<sequence length="90" mass="9832">MNSIFSSFDALCFEYFLHKKVGFQSSCATSTCTINKVEGKNTQSGQNEKSSKGTSEATASKPPQQQQKQKSGPRFAPELDGLNCFETIIS</sequence>
<accession>A0A7J6XCN0</accession>
<feature type="compositionally biased region" description="Polar residues" evidence="1">
    <location>
        <begin position="38"/>
        <end position="58"/>
    </location>
</feature>
<name>A0A7J6XCN0_THATH</name>
<evidence type="ECO:0000313" key="3">
    <source>
        <dbReference type="Proteomes" id="UP000554482"/>
    </source>
</evidence>
<keyword evidence="3" id="KW-1185">Reference proteome</keyword>
<evidence type="ECO:0000256" key="1">
    <source>
        <dbReference type="SAM" id="MobiDB-lite"/>
    </source>
</evidence>
<dbReference type="AlphaFoldDB" id="A0A7J6XCN0"/>
<dbReference type="PANTHER" id="PTHR33641">
    <property type="entry name" value="OS06G0133500 PROTEIN"/>
    <property type="match status" value="1"/>
</dbReference>
<dbReference type="Proteomes" id="UP000554482">
    <property type="component" value="Unassembled WGS sequence"/>
</dbReference>
<dbReference type="PANTHER" id="PTHR33641:SF15">
    <property type="entry name" value="AVR9_CF-9 RAPIDLY ELICITED PROTEIN"/>
    <property type="match status" value="1"/>
</dbReference>
<gene>
    <name evidence="2" type="ORF">FRX31_003809</name>
</gene>
<feature type="compositionally biased region" description="Low complexity" evidence="1">
    <location>
        <begin position="61"/>
        <end position="70"/>
    </location>
</feature>